<evidence type="ECO:0000256" key="1">
    <source>
        <dbReference type="SAM" id="MobiDB-lite"/>
    </source>
</evidence>
<dbReference type="AlphaFoldDB" id="A0A851GML6"/>
<gene>
    <name evidence="3" type="ORF">HW115_10590</name>
</gene>
<protein>
    <recommendedName>
        <fullName evidence="5">3-keto-disaccharide hydrolase domain-containing protein</fullName>
    </recommendedName>
</protein>
<feature type="chain" id="PRO_5032598210" description="3-keto-disaccharide hydrolase domain-containing protein" evidence="2">
    <location>
        <begin position="26"/>
        <end position="513"/>
    </location>
</feature>
<proteinExistence type="predicted"/>
<feature type="region of interest" description="Disordered" evidence="1">
    <location>
        <begin position="45"/>
        <end position="70"/>
    </location>
</feature>
<name>A0A851GML6_9BACT</name>
<feature type="compositionally biased region" description="Polar residues" evidence="1">
    <location>
        <begin position="362"/>
        <end position="377"/>
    </location>
</feature>
<keyword evidence="4" id="KW-1185">Reference proteome</keyword>
<evidence type="ECO:0000256" key="2">
    <source>
        <dbReference type="SAM" id="SignalP"/>
    </source>
</evidence>
<reference evidence="3 4" key="1">
    <citation type="submission" date="2020-07" db="EMBL/GenBank/DDBJ databases">
        <title>Roseicoccus Jingziensis gen. nov., sp. nov., isolated from coastal seawater.</title>
        <authorList>
            <person name="Feng X."/>
        </authorList>
    </citation>
    <scope>NUCLEOTIDE SEQUENCE [LARGE SCALE GENOMIC DNA]</scope>
    <source>
        <strain evidence="3 4">N1E253</strain>
    </source>
</reference>
<dbReference type="RefSeq" id="WP_178932699.1">
    <property type="nucleotide sequence ID" value="NZ_JACBAZ010000004.1"/>
</dbReference>
<evidence type="ECO:0008006" key="5">
    <source>
        <dbReference type="Google" id="ProtNLM"/>
    </source>
</evidence>
<feature type="signal peptide" evidence="2">
    <location>
        <begin position="1"/>
        <end position="25"/>
    </location>
</feature>
<sequence length="513" mass="57282">MKPLTHISALSCSLIGLLCPLMSQAQDVQIEQALEEALQAAVVEVADPDKANTPEQTEESKTEERDPTSSRIFLMNGDKLKGTPEDLDPENRILFNAESLQQAAAFPLEQVLRLQLGNWKMREYPATLARIQLWPRYIGPTTSDTITGALHELSPEHITLKTWYGGLIPIKRSMVKSLRIINNSPGSYFGPNNIKEWTLSSGKGSWQFSNGALASRASGGIGRDMKLGEKSHISFDLSWTNSTRFRMLLYSNDLSSDRPNACYDITLNGSYCYLQTKGKAKKGVQRFGGGRWPRLTIPSDSKRVHFDIFANRKTGTFTVYINGVRGCLLQSTNPDPEDLGTNLSFVAEERHPIEISGLTITPWNGTSFPNSNNNFSGKESDEENEDDGEEAPEESPHNIILTNGDEVPGTVGKVEDGRMIVETEYTPIKIPIKRIKSLSLGDEENQPIMKSGDVRCWFHQGGFITLQLKQLKDGKLSGYSQAFGDVTLDLEAFHQIDFHIYDREANQRRSHLR</sequence>
<dbReference type="EMBL" id="JACBAZ010000004">
    <property type="protein sequence ID" value="NWK56060.1"/>
    <property type="molecule type" value="Genomic_DNA"/>
</dbReference>
<dbReference type="Proteomes" id="UP000557872">
    <property type="component" value="Unassembled WGS sequence"/>
</dbReference>
<feature type="compositionally biased region" description="Basic and acidic residues" evidence="1">
    <location>
        <begin position="47"/>
        <end position="68"/>
    </location>
</feature>
<organism evidence="3 4">
    <name type="scientific">Oceaniferula marina</name>
    <dbReference type="NCBI Taxonomy" id="2748318"/>
    <lineage>
        <taxon>Bacteria</taxon>
        <taxon>Pseudomonadati</taxon>
        <taxon>Verrucomicrobiota</taxon>
        <taxon>Verrucomicrobiia</taxon>
        <taxon>Verrucomicrobiales</taxon>
        <taxon>Verrucomicrobiaceae</taxon>
        <taxon>Oceaniferula</taxon>
    </lineage>
</organism>
<comment type="caution">
    <text evidence="3">The sequence shown here is derived from an EMBL/GenBank/DDBJ whole genome shotgun (WGS) entry which is preliminary data.</text>
</comment>
<accession>A0A851GML6</accession>
<feature type="compositionally biased region" description="Acidic residues" evidence="1">
    <location>
        <begin position="380"/>
        <end position="393"/>
    </location>
</feature>
<keyword evidence="2" id="KW-0732">Signal</keyword>
<feature type="region of interest" description="Disordered" evidence="1">
    <location>
        <begin position="362"/>
        <end position="408"/>
    </location>
</feature>
<evidence type="ECO:0000313" key="4">
    <source>
        <dbReference type="Proteomes" id="UP000557872"/>
    </source>
</evidence>
<evidence type="ECO:0000313" key="3">
    <source>
        <dbReference type="EMBL" id="NWK56060.1"/>
    </source>
</evidence>